<name>A0A2T5BQG5_9BACT</name>
<evidence type="ECO:0000313" key="2">
    <source>
        <dbReference type="EMBL" id="PTN01391.1"/>
    </source>
</evidence>
<evidence type="ECO:0000313" key="3">
    <source>
        <dbReference type="Proteomes" id="UP000243525"/>
    </source>
</evidence>
<keyword evidence="3" id="KW-1185">Reference proteome</keyword>
<comment type="caution">
    <text evidence="2">The sequence shown here is derived from an EMBL/GenBank/DDBJ whole genome shotgun (WGS) entry which is preliminary data.</text>
</comment>
<feature type="domain" description="DUF4332" evidence="1">
    <location>
        <begin position="99"/>
        <end position="217"/>
    </location>
</feature>
<dbReference type="EMBL" id="QAAD01000046">
    <property type="protein sequence ID" value="PTN01391.1"/>
    <property type="molecule type" value="Genomic_DNA"/>
</dbReference>
<dbReference type="RefSeq" id="WP_107824062.1">
    <property type="nucleotide sequence ID" value="NZ_QAAD01000046.1"/>
</dbReference>
<dbReference type="OrthoDB" id="8478928at2"/>
<dbReference type="AlphaFoldDB" id="A0A2T5BQG5"/>
<reference evidence="2 3" key="1">
    <citation type="submission" date="2018-04" db="EMBL/GenBank/DDBJ databases">
        <title>Genomic Encyclopedia of Archaeal and Bacterial Type Strains, Phase II (KMG-II): from individual species to whole genera.</title>
        <authorList>
            <person name="Goeker M."/>
        </authorList>
    </citation>
    <scope>NUCLEOTIDE SEQUENCE [LARGE SCALE GENOMIC DNA]</scope>
    <source>
        <strain evidence="2 3">DSM 28823</strain>
    </source>
</reference>
<protein>
    <submittedName>
        <fullName evidence="2">Uncharacterized protein DUF4332</fullName>
    </submittedName>
</protein>
<dbReference type="Proteomes" id="UP000243525">
    <property type="component" value="Unassembled WGS sequence"/>
</dbReference>
<organism evidence="2 3">
    <name type="scientific">Mangrovibacterium marinum</name>
    <dbReference type="NCBI Taxonomy" id="1639118"/>
    <lineage>
        <taxon>Bacteria</taxon>
        <taxon>Pseudomonadati</taxon>
        <taxon>Bacteroidota</taxon>
        <taxon>Bacteroidia</taxon>
        <taxon>Marinilabiliales</taxon>
        <taxon>Prolixibacteraceae</taxon>
        <taxon>Mangrovibacterium</taxon>
    </lineage>
</organism>
<dbReference type="Pfam" id="PF14229">
    <property type="entry name" value="DUF4332"/>
    <property type="match status" value="1"/>
</dbReference>
<accession>A0A2T5BQG5</accession>
<evidence type="ECO:0000259" key="1">
    <source>
        <dbReference type="Pfam" id="PF14229"/>
    </source>
</evidence>
<gene>
    <name evidence="2" type="ORF">C8N47_1464</name>
</gene>
<dbReference type="InterPro" id="IPR025567">
    <property type="entry name" value="DUF4332"/>
</dbReference>
<proteinExistence type="predicted"/>
<sequence>MGYYIDLERITIDDYQIKLESAYLPPSRMILKDKLDERFGYFKSIGIKNVKELIQILKKKDNLAELSKVDCLSGDYLTILRRELNSTLPKPNKIADFTGISQETVDKLENIGIKNTEKLYDKVLTKSDRQKLADSTGIGNKDILELTKLTDLSRIKWVGVTFARMLYDLNIDTAEKASKSDPADLHSRINQLNKEKSIYKAQIGLNDIKIFVNAAKEIPFEIEY</sequence>